<dbReference type="InterPro" id="IPR010023">
    <property type="entry name" value="KdsC_fam"/>
</dbReference>
<comment type="catalytic activity">
    <reaction evidence="1">
        <text>3-deoxy-alpha-D-manno-2-octulosonate-8-phosphate + H2O = 3-deoxy-alpha-D-manno-oct-2-ulosonate + phosphate</text>
        <dbReference type="Rhea" id="RHEA:11500"/>
        <dbReference type="ChEBI" id="CHEBI:15377"/>
        <dbReference type="ChEBI" id="CHEBI:43474"/>
        <dbReference type="ChEBI" id="CHEBI:85985"/>
        <dbReference type="ChEBI" id="CHEBI:85986"/>
        <dbReference type="EC" id="3.1.3.45"/>
    </reaction>
</comment>
<evidence type="ECO:0000313" key="13">
    <source>
        <dbReference type="EMBL" id="TWT74009.1"/>
    </source>
</evidence>
<dbReference type="InterPro" id="IPR023214">
    <property type="entry name" value="HAD_sf"/>
</dbReference>
<evidence type="ECO:0000256" key="9">
    <source>
        <dbReference type="ARBA" id="ARBA00022842"/>
    </source>
</evidence>
<evidence type="ECO:0000256" key="1">
    <source>
        <dbReference type="ARBA" id="ARBA00000898"/>
    </source>
</evidence>
<dbReference type="SUPFAM" id="SSF56784">
    <property type="entry name" value="HAD-like"/>
    <property type="match status" value="1"/>
</dbReference>
<evidence type="ECO:0000256" key="6">
    <source>
        <dbReference type="ARBA" id="ARBA00020092"/>
    </source>
</evidence>
<evidence type="ECO:0000256" key="7">
    <source>
        <dbReference type="ARBA" id="ARBA00022723"/>
    </source>
</evidence>
<dbReference type="InterPro" id="IPR036412">
    <property type="entry name" value="HAD-like_sf"/>
</dbReference>
<keyword evidence="10" id="KW-0448">Lipopolysaccharide biosynthesis</keyword>
<gene>
    <name evidence="13" type="primary">kdsC</name>
    <name evidence="13" type="ORF">CA85_08930</name>
</gene>
<organism evidence="13 14">
    <name type="scientific">Allorhodopirellula solitaria</name>
    <dbReference type="NCBI Taxonomy" id="2527987"/>
    <lineage>
        <taxon>Bacteria</taxon>
        <taxon>Pseudomonadati</taxon>
        <taxon>Planctomycetota</taxon>
        <taxon>Planctomycetia</taxon>
        <taxon>Pirellulales</taxon>
        <taxon>Pirellulaceae</taxon>
        <taxon>Allorhodopirellula</taxon>
    </lineage>
</organism>
<evidence type="ECO:0000256" key="10">
    <source>
        <dbReference type="ARBA" id="ARBA00022985"/>
    </source>
</evidence>
<dbReference type="Pfam" id="PF08282">
    <property type="entry name" value="Hydrolase_3"/>
    <property type="match status" value="1"/>
</dbReference>
<evidence type="ECO:0000256" key="12">
    <source>
        <dbReference type="PIRSR" id="PIRSR006118-2"/>
    </source>
</evidence>
<dbReference type="GO" id="GO:0008781">
    <property type="term" value="F:N-acylneuraminate cytidylyltransferase activity"/>
    <property type="evidence" value="ECO:0007669"/>
    <property type="project" value="TreeGrafter"/>
</dbReference>
<evidence type="ECO:0000256" key="11">
    <source>
        <dbReference type="ARBA" id="ARBA00031051"/>
    </source>
</evidence>
<dbReference type="SFLD" id="SFLDS00003">
    <property type="entry name" value="Haloacid_Dehalogenase"/>
    <property type="match status" value="1"/>
</dbReference>
<keyword evidence="14" id="KW-1185">Reference proteome</keyword>
<dbReference type="PIRSF" id="PIRSF006118">
    <property type="entry name" value="KDO8-P_Ptase"/>
    <property type="match status" value="1"/>
</dbReference>
<evidence type="ECO:0000256" key="2">
    <source>
        <dbReference type="ARBA" id="ARBA00001946"/>
    </source>
</evidence>
<feature type="binding site" evidence="12">
    <location>
        <position position="27"/>
    </location>
    <ligand>
        <name>Mg(2+)</name>
        <dbReference type="ChEBI" id="CHEBI:18420"/>
    </ligand>
</feature>
<comment type="caution">
    <text evidence="13">The sequence shown here is derived from an EMBL/GenBank/DDBJ whole genome shotgun (WGS) entry which is preliminary data.</text>
</comment>
<dbReference type="NCBIfam" id="TIGR01670">
    <property type="entry name" value="KdsC-phosphatas"/>
    <property type="match status" value="1"/>
</dbReference>
<keyword evidence="7 12" id="KW-0479">Metal-binding</keyword>
<comment type="cofactor">
    <cofactor evidence="2 12">
        <name>Mg(2+)</name>
        <dbReference type="ChEBI" id="CHEBI:18420"/>
    </cofactor>
</comment>
<dbReference type="Gene3D" id="3.40.50.1000">
    <property type="entry name" value="HAD superfamily/HAD-like"/>
    <property type="match status" value="1"/>
</dbReference>
<dbReference type="AlphaFoldDB" id="A0A5C5YGA4"/>
<keyword evidence="9 12" id="KW-0460">Magnesium</keyword>
<evidence type="ECO:0000256" key="8">
    <source>
        <dbReference type="ARBA" id="ARBA00022801"/>
    </source>
</evidence>
<dbReference type="GO" id="GO:0019143">
    <property type="term" value="F:3-deoxy-manno-octulosonate-8-phosphatase activity"/>
    <property type="evidence" value="ECO:0007669"/>
    <property type="project" value="UniProtKB-EC"/>
</dbReference>
<dbReference type="FunFam" id="3.40.50.1000:FF:000029">
    <property type="entry name" value="3-deoxy-D-manno-octulosonate 8-phosphate phosphatase KdsC"/>
    <property type="match status" value="1"/>
</dbReference>
<dbReference type="CDD" id="cd01630">
    <property type="entry name" value="HAD_KDO-like"/>
    <property type="match status" value="1"/>
</dbReference>
<comment type="subunit">
    <text evidence="4">Homotetramer.</text>
</comment>
<evidence type="ECO:0000256" key="3">
    <source>
        <dbReference type="ARBA" id="ARBA00005893"/>
    </source>
</evidence>
<reference evidence="13 14" key="1">
    <citation type="submission" date="2019-02" db="EMBL/GenBank/DDBJ databases">
        <title>Deep-cultivation of Planctomycetes and their phenomic and genomic characterization uncovers novel biology.</title>
        <authorList>
            <person name="Wiegand S."/>
            <person name="Jogler M."/>
            <person name="Boedeker C."/>
            <person name="Pinto D."/>
            <person name="Vollmers J."/>
            <person name="Rivas-Marin E."/>
            <person name="Kohn T."/>
            <person name="Peeters S.H."/>
            <person name="Heuer A."/>
            <person name="Rast P."/>
            <person name="Oberbeckmann S."/>
            <person name="Bunk B."/>
            <person name="Jeske O."/>
            <person name="Meyerdierks A."/>
            <person name="Storesund J.E."/>
            <person name="Kallscheuer N."/>
            <person name="Luecker S."/>
            <person name="Lage O.M."/>
            <person name="Pohl T."/>
            <person name="Merkel B.J."/>
            <person name="Hornburger P."/>
            <person name="Mueller R.-W."/>
            <person name="Bruemmer F."/>
            <person name="Labrenz M."/>
            <person name="Spormann A.M."/>
            <person name="Op Den Camp H."/>
            <person name="Overmann J."/>
            <person name="Amann R."/>
            <person name="Jetten M.S.M."/>
            <person name="Mascher T."/>
            <person name="Medema M.H."/>
            <person name="Devos D.P."/>
            <person name="Kaster A.-K."/>
            <person name="Ovreas L."/>
            <person name="Rohde M."/>
            <person name="Galperin M.Y."/>
            <person name="Jogler C."/>
        </authorList>
    </citation>
    <scope>NUCLEOTIDE SEQUENCE [LARGE SCALE GENOMIC DNA]</scope>
    <source>
        <strain evidence="13 14">CA85</strain>
    </source>
</reference>
<dbReference type="SFLD" id="SFLDG01138">
    <property type="entry name" value="C1.6.2:_Deoxy-d-mannose-octulo"/>
    <property type="match status" value="1"/>
</dbReference>
<protein>
    <recommendedName>
        <fullName evidence="6">3-deoxy-D-manno-octulosonate 8-phosphate phosphatase KdsC</fullName>
        <ecNumber evidence="5">3.1.3.45</ecNumber>
    </recommendedName>
    <alternativeName>
        <fullName evidence="11">KDO 8-P phosphatase</fullName>
    </alternativeName>
</protein>
<dbReference type="EC" id="3.1.3.45" evidence="5"/>
<comment type="similarity">
    <text evidence="3">Belongs to the KdsC family.</text>
</comment>
<evidence type="ECO:0000256" key="4">
    <source>
        <dbReference type="ARBA" id="ARBA00011881"/>
    </source>
</evidence>
<dbReference type="RefSeq" id="WP_146390071.1">
    <property type="nucleotide sequence ID" value="NZ_SJPK01000002.1"/>
</dbReference>
<feature type="binding site" evidence="12">
    <location>
        <position position="29"/>
    </location>
    <ligand>
        <name>substrate</name>
    </ligand>
</feature>
<proteinExistence type="inferred from homology"/>
<dbReference type="OrthoDB" id="9805604at2"/>
<dbReference type="Proteomes" id="UP000318053">
    <property type="component" value="Unassembled WGS sequence"/>
</dbReference>
<name>A0A5C5YGA4_9BACT</name>
<dbReference type="PANTHER" id="PTHR21485:SF6">
    <property type="entry name" value="N-ACYLNEURAMINATE CYTIDYLYLTRANSFERASE-RELATED"/>
    <property type="match status" value="1"/>
</dbReference>
<evidence type="ECO:0000256" key="5">
    <source>
        <dbReference type="ARBA" id="ARBA00013066"/>
    </source>
</evidence>
<sequence>MTSPLTPSQRLHSDAEFAAGITCILSDVDGVMTDGRITYLTAEDAPCRELKSFHVRDGLGIKLWMRSEFHFGIITARSSELVAHRAAELGIAHVCQGASDKWVAAQSMMDAMGVRPEQVCYIGDDLPDIKVMRRVGLAAAPDDAATDARESAHWTLRARGGEGALRELIERLLRGGDRWREHLAKEE</sequence>
<dbReference type="GO" id="GO:0046872">
    <property type="term" value="F:metal ion binding"/>
    <property type="evidence" value="ECO:0007669"/>
    <property type="project" value="UniProtKB-KW"/>
</dbReference>
<feature type="binding site" evidence="12">
    <location>
        <position position="124"/>
    </location>
    <ligand>
        <name>Mg(2+)</name>
        <dbReference type="ChEBI" id="CHEBI:18420"/>
    </ligand>
</feature>
<evidence type="ECO:0000313" key="14">
    <source>
        <dbReference type="Proteomes" id="UP000318053"/>
    </source>
</evidence>
<dbReference type="EMBL" id="SJPK01000002">
    <property type="protein sequence ID" value="TWT74009.1"/>
    <property type="molecule type" value="Genomic_DNA"/>
</dbReference>
<accession>A0A5C5YGA4</accession>
<dbReference type="InterPro" id="IPR050793">
    <property type="entry name" value="CMP-NeuNAc_synthase"/>
</dbReference>
<dbReference type="SFLD" id="SFLDG01136">
    <property type="entry name" value="C1.6:_Phosphoserine_Phosphatas"/>
    <property type="match status" value="1"/>
</dbReference>
<dbReference type="GO" id="GO:0009103">
    <property type="term" value="P:lipopolysaccharide biosynthetic process"/>
    <property type="evidence" value="ECO:0007669"/>
    <property type="project" value="UniProtKB-KW"/>
</dbReference>
<dbReference type="PANTHER" id="PTHR21485">
    <property type="entry name" value="HAD SUPERFAMILY MEMBERS CMAS AND KDSC"/>
    <property type="match status" value="1"/>
</dbReference>
<keyword evidence="8 13" id="KW-0378">Hydrolase</keyword>